<proteinExistence type="predicted"/>
<keyword evidence="2" id="KW-1185">Reference proteome</keyword>
<dbReference type="Proteomes" id="UP000734854">
    <property type="component" value="Unassembled WGS sequence"/>
</dbReference>
<dbReference type="AlphaFoldDB" id="A0A8J5KVC9"/>
<name>A0A8J5KVC9_ZINOF</name>
<accession>A0A8J5KVC9</accession>
<comment type="caution">
    <text evidence="1">The sequence shown here is derived from an EMBL/GenBank/DDBJ whole genome shotgun (WGS) entry which is preliminary data.</text>
</comment>
<organism evidence="1 2">
    <name type="scientific">Zingiber officinale</name>
    <name type="common">Ginger</name>
    <name type="synonym">Amomum zingiber</name>
    <dbReference type="NCBI Taxonomy" id="94328"/>
    <lineage>
        <taxon>Eukaryota</taxon>
        <taxon>Viridiplantae</taxon>
        <taxon>Streptophyta</taxon>
        <taxon>Embryophyta</taxon>
        <taxon>Tracheophyta</taxon>
        <taxon>Spermatophyta</taxon>
        <taxon>Magnoliopsida</taxon>
        <taxon>Liliopsida</taxon>
        <taxon>Zingiberales</taxon>
        <taxon>Zingiberaceae</taxon>
        <taxon>Zingiber</taxon>
    </lineage>
</organism>
<protein>
    <submittedName>
        <fullName evidence="1">Uncharacterized protein</fullName>
    </submittedName>
</protein>
<dbReference type="EMBL" id="JACMSC010000012">
    <property type="protein sequence ID" value="KAG6494562.1"/>
    <property type="molecule type" value="Genomic_DNA"/>
</dbReference>
<evidence type="ECO:0000313" key="1">
    <source>
        <dbReference type="EMBL" id="KAG6494562.1"/>
    </source>
</evidence>
<sequence>MVRLVFALYPSRTTICTSVSRPPLEFPLAPPSGIVHHLWVPCAQPRTLHGRWVGDAPRGGLPANRLPCVEFSNSLARMSTPWSVFQDGSNGSPLADALGARVPTGGTPMARAASSTALAICGGRATQPATVRVPSRATDRLRPPSASLAAISRTV</sequence>
<evidence type="ECO:0000313" key="2">
    <source>
        <dbReference type="Proteomes" id="UP000734854"/>
    </source>
</evidence>
<reference evidence="1 2" key="1">
    <citation type="submission" date="2020-08" db="EMBL/GenBank/DDBJ databases">
        <title>Plant Genome Project.</title>
        <authorList>
            <person name="Zhang R.-G."/>
        </authorList>
    </citation>
    <scope>NUCLEOTIDE SEQUENCE [LARGE SCALE GENOMIC DNA]</scope>
    <source>
        <tissue evidence="1">Rhizome</tissue>
    </source>
</reference>
<gene>
    <name evidence="1" type="ORF">ZIOFF_042320</name>
</gene>